<name>A0ABY7ZHI4_9ACTN</name>
<sequence length="231" mass="25464">MNTAVRVLVVDDQPNIVDMLATVLRFHGFDVVTAGTAAEALRRAAESRPHLVVLDVLLPDGDGFEVCRALRAAGHEVGIVFLTARDAPRDRVAGLTYGGDDYVTKPFSVEELLARVRAVLRRIGTAAGPTAAGVLRYADLELDEETCEVRRAGHLLAFSPTEYKLLRHLMLNPGRVLSRAQILDAVWRYDFDGVSNVVDTYVGYLRRKLDPLGPPLIETRRGFGYVLRAPE</sequence>
<dbReference type="InterPro" id="IPR001867">
    <property type="entry name" value="OmpR/PhoB-type_DNA-bd"/>
</dbReference>
<gene>
    <name evidence="6" type="ORF">PVK37_18360</name>
</gene>
<evidence type="ECO:0000259" key="5">
    <source>
        <dbReference type="PROSITE" id="PS51755"/>
    </source>
</evidence>
<dbReference type="InterPro" id="IPR001789">
    <property type="entry name" value="Sig_transdc_resp-reg_receiver"/>
</dbReference>
<keyword evidence="2" id="KW-0597">Phosphoprotein</keyword>
<dbReference type="SMART" id="SM00448">
    <property type="entry name" value="REC"/>
    <property type="match status" value="1"/>
</dbReference>
<dbReference type="PANTHER" id="PTHR48111">
    <property type="entry name" value="REGULATOR OF RPOS"/>
    <property type="match status" value="1"/>
</dbReference>
<keyword evidence="7" id="KW-1185">Reference proteome</keyword>
<evidence type="ECO:0000256" key="3">
    <source>
        <dbReference type="PROSITE-ProRule" id="PRU01091"/>
    </source>
</evidence>
<organism evidence="6 7">
    <name type="scientific">Micromonospora cathayae</name>
    <dbReference type="NCBI Taxonomy" id="3028804"/>
    <lineage>
        <taxon>Bacteria</taxon>
        <taxon>Bacillati</taxon>
        <taxon>Actinomycetota</taxon>
        <taxon>Actinomycetes</taxon>
        <taxon>Micromonosporales</taxon>
        <taxon>Micromonosporaceae</taxon>
        <taxon>Micromonospora</taxon>
    </lineage>
</organism>
<dbReference type="InterPro" id="IPR036388">
    <property type="entry name" value="WH-like_DNA-bd_sf"/>
</dbReference>
<dbReference type="RefSeq" id="WP_275028687.1">
    <property type="nucleotide sequence ID" value="NZ_CP118615.1"/>
</dbReference>
<dbReference type="EMBL" id="CP118615">
    <property type="protein sequence ID" value="WDZ82447.1"/>
    <property type="molecule type" value="Genomic_DNA"/>
</dbReference>
<evidence type="ECO:0000256" key="2">
    <source>
        <dbReference type="PROSITE-ProRule" id="PRU00169"/>
    </source>
</evidence>
<dbReference type="Gene3D" id="6.10.250.690">
    <property type="match status" value="1"/>
</dbReference>
<evidence type="ECO:0000259" key="4">
    <source>
        <dbReference type="PROSITE" id="PS50110"/>
    </source>
</evidence>
<accession>A0ABY7ZHI4</accession>
<feature type="modified residue" description="4-aspartylphosphate" evidence="2">
    <location>
        <position position="55"/>
    </location>
</feature>
<dbReference type="PROSITE" id="PS51755">
    <property type="entry name" value="OMPR_PHOB"/>
    <property type="match status" value="1"/>
</dbReference>
<dbReference type="SUPFAM" id="SSF52172">
    <property type="entry name" value="CheY-like"/>
    <property type="match status" value="1"/>
</dbReference>
<feature type="domain" description="OmpR/PhoB-type" evidence="5">
    <location>
        <begin position="132"/>
        <end position="229"/>
    </location>
</feature>
<proteinExistence type="predicted"/>
<dbReference type="InterPro" id="IPR039420">
    <property type="entry name" value="WalR-like"/>
</dbReference>
<evidence type="ECO:0000256" key="1">
    <source>
        <dbReference type="ARBA" id="ARBA00023125"/>
    </source>
</evidence>
<dbReference type="Pfam" id="PF00486">
    <property type="entry name" value="Trans_reg_C"/>
    <property type="match status" value="1"/>
</dbReference>
<dbReference type="SUPFAM" id="SSF46894">
    <property type="entry name" value="C-terminal effector domain of the bipartite response regulators"/>
    <property type="match status" value="1"/>
</dbReference>
<dbReference type="PROSITE" id="PS50110">
    <property type="entry name" value="RESPONSE_REGULATORY"/>
    <property type="match status" value="1"/>
</dbReference>
<evidence type="ECO:0000313" key="7">
    <source>
        <dbReference type="Proteomes" id="UP001219605"/>
    </source>
</evidence>
<dbReference type="CDD" id="cd00383">
    <property type="entry name" value="trans_reg_C"/>
    <property type="match status" value="1"/>
</dbReference>
<dbReference type="InterPro" id="IPR016032">
    <property type="entry name" value="Sig_transdc_resp-reg_C-effctor"/>
</dbReference>
<dbReference type="SMART" id="SM00862">
    <property type="entry name" value="Trans_reg_C"/>
    <property type="match status" value="1"/>
</dbReference>
<keyword evidence="1 3" id="KW-0238">DNA-binding</keyword>
<dbReference type="Gene3D" id="3.40.50.2300">
    <property type="match status" value="1"/>
</dbReference>
<dbReference type="Gene3D" id="1.10.10.10">
    <property type="entry name" value="Winged helix-like DNA-binding domain superfamily/Winged helix DNA-binding domain"/>
    <property type="match status" value="1"/>
</dbReference>
<dbReference type="PANTHER" id="PTHR48111:SF28">
    <property type="entry name" value="TRANSCRIPTIONAL REGULATORY PROTEIN TCRX-RELATED"/>
    <property type="match status" value="1"/>
</dbReference>
<dbReference type="Proteomes" id="UP001219605">
    <property type="component" value="Chromosome"/>
</dbReference>
<feature type="domain" description="Response regulatory" evidence="4">
    <location>
        <begin position="6"/>
        <end position="120"/>
    </location>
</feature>
<protein>
    <submittedName>
        <fullName evidence="6">Response regulator transcription factor</fullName>
    </submittedName>
</protein>
<feature type="DNA-binding region" description="OmpR/PhoB-type" evidence="3">
    <location>
        <begin position="132"/>
        <end position="229"/>
    </location>
</feature>
<reference evidence="6 7" key="1">
    <citation type="submission" date="2023-02" db="EMBL/GenBank/DDBJ databases">
        <authorList>
            <person name="Mo P."/>
        </authorList>
    </citation>
    <scope>NUCLEOTIDE SEQUENCE [LARGE SCALE GENOMIC DNA]</scope>
    <source>
        <strain evidence="6 7">HUAS 3</strain>
    </source>
</reference>
<dbReference type="InterPro" id="IPR011006">
    <property type="entry name" value="CheY-like_superfamily"/>
</dbReference>
<evidence type="ECO:0000313" key="6">
    <source>
        <dbReference type="EMBL" id="WDZ82447.1"/>
    </source>
</evidence>
<dbReference type="Pfam" id="PF00072">
    <property type="entry name" value="Response_reg"/>
    <property type="match status" value="1"/>
</dbReference>